<evidence type="ECO:0000313" key="2">
    <source>
        <dbReference type="EMBL" id="CAL2102637.1"/>
    </source>
</evidence>
<sequence length="253" mass="28603">MKKYLTLLFSLCVLLSCSSDNDELIKEITVSLKFTQNWDGTSFTKTDLSKTEYTNKLGTKLSIDRLRYLISRVALMDGKGNVTLFDGYKLVDVSEDESLTFKLPKKVSEGSYQLSFVFGFNNEDNKDGEYADLNTTLWDVPAMLGGGYHFMQMDGKYKDASFNQANFNYHAIKAYNTATKETEDTFFTVDLGSINISNNATIEVKMNIAEWFKNPNDWDLNVLNTMLMPNFDAQKQMHANGKSGVFSLGTITQ</sequence>
<organism evidence="2 3">
    <name type="scientific">Tenacibaculum polynesiense</name>
    <dbReference type="NCBI Taxonomy" id="3137857"/>
    <lineage>
        <taxon>Bacteria</taxon>
        <taxon>Pseudomonadati</taxon>
        <taxon>Bacteroidota</taxon>
        <taxon>Flavobacteriia</taxon>
        <taxon>Flavobacteriales</taxon>
        <taxon>Flavobacteriaceae</taxon>
        <taxon>Tenacibaculum</taxon>
    </lineage>
</organism>
<dbReference type="InterPro" id="IPR046863">
    <property type="entry name" value="MbnP-like_dom"/>
</dbReference>
<dbReference type="EMBL" id="CAXJIO010000011">
    <property type="protein sequence ID" value="CAL2102637.1"/>
    <property type="molecule type" value="Genomic_DNA"/>
</dbReference>
<name>A0ABP1EW31_9FLAO</name>
<dbReference type="Proteomes" id="UP001497527">
    <property type="component" value="Unassembled WGS sequence"/>
</dbReference>
<evidence type="ECO:0000259" key="1">
    <source>
        <dbReference type="Pfam" id="PF20243"/>
    </source>
</evidence>
<reference evidence="2 3" key="1">
    <citation type="submission" date="2024-05" db="EMBL/GenBank/DDBJ databases">
        <authorList>
            <person name="Duchaud E."/>
        </authorList>
    </citation>
    <scope>NUCLEOTIDE SEQUENCE [LARGE SCALE GENOMIC DNA]</scope>
    <source>
        <strain evidence="2">Ena-SAMPLE-TAB-13-05-2024-13:56:06:370-140308</strain>
    </source>
</reference>
<evidence type="ECO:0000313" key="3">
    <source>
        <dbReference type="Proteomes" id="UP001497527"/>
    </source>
</evidence>
<proteinExistence type="predicted"/>
<dbReference type="RefSeq" id="WP_348716143.1">
    <property type="nucleotide sequence ID" value="NZ_CAXJIO010000011.1"/>
</dbReference>
<dbReference type="PROSITE" id="PS51257">
    <property type="entry name" value="PROKAR_LIPOPROTEIN"/>
    <property type="match status" value="1"/>
</dbReference>
<protein>
    <submittedName>
        <fullName evidence="2">Outer membrane autotransporter protein</fullName>
    </submittedName>
</protein>
<dbReference type="Pfam" id="PF20243">
    <property type="entry name" value="MbnP"/>
    <property type="match status" value="1"/>
</dbReference>
<keyword evidence="3" id="KW-1185">Reference proteome</keyword>
<accession>A0ABP1EW31</accession>
<gene>
    <name evidence="2" type="ORF">T190423A01A_20388</name>
</gene>
<comment type="caution">
    <text evidence="2">The sequence shown here is derived from an EMBL/GenBank/DDBJ whole genome shotgun (WGS) entry which is preliminary data.</text>
</comment>
<feature type="domain" description="Copper-binding protein MbnP-like" evidence="1">
    <location>
        <begin position="29"/>
        <end position="221"/>
    </location>
</feature>